<dbReference type="Gene3D" id="1.10.10.10">
    <property type="entry name" value="Winged helix-like DNA-binding domain superfamily/Winged helix DNA-binding domain"/>
    <property type="match status" value="1"/>
</dbReference>
<keyword evidence="7" id="KW-1185">Reference proteome</keyword>
<dbReference type="PRINTS" id="PR00033">
    <property type="entry name" value="HTHASNC"/>
</dbReference>
<feature type="domain" description="HTH asnC-type" evidence="5">
    <location>
        <begin position="10"/>
        <end position="71"/>
    </location>
</feature>
<keyword evidence="4" id="KW-0804">Transcription</keyword>
<organism evidence="6 7">
    <name type="scientific">Phyllobacterium ifriqiyense</name>
    <dbReference type="NCBI Taxonomy" id="314238"/>
    <lineage>
        <taxon>Bacteria</taxon>
        <taxon>Pseudomonadati</taxon>
        <taxon>Pseudomonadota</taxon>
        <taxon>Alphaproteobacteria</taxon>
        <taxon>Hyphomicrobiales</taxon>
        <taxon>Phyllobacteriaceae</taxon>
        <taxon>Phyllobacterium</taxon>
    </lineage>
</organism>
<dbReference type="InterPro" id="IPR019888">
    <property type="entry name" value="Tscrpt_reg_AsnC-like"/>
</dbReference>
<comment type="caution">
    <text evidence="6">The sequence shown here is derived from an EMBL/GenBank/DDBJ whole genome shotgun (WGS) entry which is preliminary data.</text>
</comment>
<evidence type="ECO:0000313" key="6">
    <source>
        <dbReference type="EMBL" id="MDQ0996628.1"/>
    </source>
</evidence>
<keyword evidence="2" id="KW-0238">DNA-binding</keyword>
<dbReference type="PANTHER" id="PTHR30154:SF0">
    <property type="entry name" value="LEUCINE-RESPONSIVE REGULATORY PROTEIN"/>
    <property type="match status" value="1"/>
</dbReference>
<dbReference type="Pfam" id="PF01037">
    <property type="entry name" value="AsnC_trans_reg"/>
    <property type="match status" value="1"/>
</dbReference>
<dbReference type="Gene3D" id="3.30.70.920">
    <property type="match status" value="1"/>
</dbReference>
<dbReference type="InterPro" id="IPR036390">
    <property type="entry name" value="WH_DNA-bd_sf"/>
</dbReference>
<gene>
    <name evidence="6" type="ORF">QFZ34_001810</name>
</gene>
<dbReference type="SUPFAM" id="SSF54909">
    <property type="entry name" value="Dimeric alpha+beta barrel"/>
    <property type="match status" value="1"/>
</dbReference>
<dbReference type="InterPro" id="IPR011991">
    <property type="entry name" value="ArsR-like_HTH"/>
</dbReference>
<reference evidence="6 7" key="1">
    <citation type="submission" date="2023-07" db="EMBL/GenBank/DDBJ databases">
        <title>Comparative genomics of wheat-associated soil bacteria to identify genetic determinants of phenazine resistance.</title>
        <authorList>
            <person name="Mouncey N."/>
        </authorList>
    </citation>
    <scope>NUCLEOTIDE SEQUENCE [LARGE SCALE GENOMIC DNA]</scope>
    <source>
        <strain evidence="6 7">W4I11</strain>
    </source>
</reference>
<dbReference type="Proteomes" id="UP001237780">
    <property type="component" value="Unassembled WGS sequence"/>
</dbReference>
<protein>
    <submittedName>
        <fullName evidence="6">Lrp/AsnC family leucine-responsive transcriptional regulator</fullName>
    </submittedName>
</protein>
<dbReference type="SMART" id="SM00344">
    <property type="entry name" value="HTH_ASNC"/>
    <property type="match status" value="1"/>
</dbReference>
<accession>A0ABU0S797</accession>
<evidence type="ECO:0000259" key="5">
    <source>
        <dbReference type="PROSITE" id="PS50956"/>
    </source>
</evidence>
<dbReference type="InterPro" id="IPR036388">
    <property type="entry name" value="WH-like_DNA-bd_sf"/>
</dbReference>
<dbReference type="InterPro" id="IPR011008">
    <property type="entry name" value="Dimeric_a/b-barrel"/>
</dbReference>
<keyword evidence="1" id="KW-0805">Transcription regulation</keyword>
<dbReference type="PROSITE" id="PS50956">
    <property type="entry name" value="HTH_ASNC_2"/>
    <property type="match status" value="1"/>
</dbReference>
<proteinExistence type="predicted"/>
<dbReference type="EMBL" id="JAUSZT010000003">
    <property type="protein sequence ID" value="MDQ0996628.1"/>
    <property type="molecule type" value="Genomic_DNA"/>
</dbReference>
<evidence type="ECO:0000313" key="7">
    <source>
        <dbReference type="Proteomes" id="UP001237780"/>
    </source>
</evidence>
<dbReference type="SUPFAM" id="SSF46785">
    <property type="entry name" value="Winged helix' DNA-binding domain"/>
    <property type="match status" value="1"/>
</dbReference>
<dbReference type="InterPro" id="IPR000485">
    <property type="entry name" value="AsnC-type_HTH_dom"/>
</dbReference>
<evidence type="ECO:0000256" key="1">
    <source>
        <dbReference type="ARBA" id="ARBA00023015"/>
    </source>
</evidence>
<keyword evidence="3" id="KW-0010">Activator</keyword>
<dbReference type="PANTHER" id="PTHR30154">
    <property type="entry name" value="LEUCINE-RESPONSIVE REGULATORY PROTEIN"/>
    <property type="match status" value="1"/>
</dbReference>
<sequence>MGNFLEMKSLDSLDRRILRELQKDGRLSNTELSERISLSQTATTERVKRLSRDGYILGYTAKLSPKKLDRAMLVFVEIKLDRTTPDVFATFAAATRRNPDVMECHMVAGGFDYLIKARVADMEHYRRFLSDALLSLPGVRETHTYAVMEEVKETSALPV</sequence>
<name>A0ABU0S797_9HYPH</name>
<dbReference type="Pfam" id="PF13412">
    <property type="entry name" value="HTH_24"/>
    <property type="match status" value="1"/>
</dbReference>
<dbReference type="CDD" id="cd00090">
    <property type="entry name" value="HTH_ARSR"/>
    <property type="match status" value="1"/>
</dbReference>
<evidence type="ECO:0000256" key="2">
    <source>
        <dbReference type="ARBA" id="ARBA00023125"/>
    </source>
</evidence>
<dbReference type="InterPro" id="IPR019887">
    <property type="entry name" value="Tscrpt_reg_AsnC/Lrp_C"/>
</dbReference>
<evidence type="ECO:0000256" key="3">
    <source>
        <dbReference type="ARBA" id="ARBA00023159"/>
    </source>
</evidence>
<evidence type="ECO:0000256" key="4">
    <source>
        <dbReference type="ARBA" id="ARBA00023163"/>
    </source>
</evidence>